<organism evidence="12 13">
    <name type="scientific">Enterovirga rhinocerotis</name>
    <dbReference type="NCBI Taxonomy" id="1339210"/>
    <lineage>
        <taxon>Bacteria</taxon>
        <taxon>Pseudomonadati</taxon>
        <taxon>Pseudomonadota</taxon>
        <taxon>Alphaproteobacteria</taxon>
        <taxon>Hyphomicrobiales</taxon>
        <taxon>Methylobacteriaceae</taxon>
        <taxon>Enterovirga</taxon>
    </lineage>
</organism>
<evidence type="ECO:0000313" key="12">
    <source>
        <dbReference type="EMBL" id="TDR87179.1"/>
    </source>
</evidence>
<feature type="binding site" evidence="8">
    <location>
        <begin position="138"/>
        <end position="142"/>
    </location>
    <ligand>
        <name>NADP(+)</name>
        <dbReference type="ChEBI" id="CHEBI:58349"/>
    </ligand>
</feature>
<evidence type="ECO:0000256" key="4">
    <source>
        <dbReference type="ARBA" id="ARBA00022857"/>
    </source>
</evidence>
<comment type="pathway">
    <text evidence="1 8">Metabolic intermediate biosynthesis; chorismate biosynthesis; chorismate from D-erythrose 4-phosphate and phosphoenolpyruvate: step 4/7.</text>
</comment>
<evidence type="ECO:0000259" key="9">
    <source>
        <dbReference type="Pfam" id="PF01488"/>
    </source>
</evidence>
<evidence type="ECO:0000256" key="2">
    <source>
        <dbReference type="ARBA" id="ARBA00012962"/>
    </source>
</evidence>
<comment type="subunit">
    <text evidence="8">Homodimer.</text>
</comment>
<dbReference type="GO" id="GO:0008652">
    <property type="term" value="P:amino acid biosynthetic process"/>
    <property type="evidence" value="ECO:0007669"/>
    <property type="project" value="UniProtKB-KW"/>
</dbReference>
<dbReference type="InterPro" id="IPR046346">
    <property type="entry name" value="Aminoacid_DH-like_N_sf"/>
</dbReference>
<feature type="binding site" evidence="8">
    <location>
        <position position="66"/>
    </location>
    <ligand>
        <name>shikimate</name>
        <dbReference type="ChEBI" id="CHEBI:36208"/>
    </ligand>
</feature>
<evidence type="ECO:0000259" key="11">
    <source>
        <dbReference type="Pfam" id="PF18317"/>
    </source>
</evidence>
<dbReference type="InterPro" id="IPR011342">
    <property type="entry name" value="Shikimate_DH"/>
</dbReference>
<dbReference type="SUPFAM" id="SSF53223">
    <property type="entry name" value="Aminoacid dehydrogenase-like, N-terminal domain"/>
    <property type="match status" value="1"/>
</dbReference>
<dbReference type="PANTHER" id="PTHR21089:SF1">
    <property type="entry name" value="BIFUNCTIONAL 3-DEHYDROQUINATE DEHYDRATASE_SHIKIMATE DEHYDROGENASE, CHLOROPLASTIC"/>
    <property type="match status" value="1"/>
</dbReference>
<comment type="caution">
    <text evidence="12">The sequence shown here is derived from an EMBL/GenBank/DDBJ whole genome shotgun (WGS) entry which is preliminary data.</text>
</comment>
<feature type="binding site" evidence="8">
    <location>
        <begin position="162"/>
        <end position="167"/>
    </location>
    <ligand>
        <name>NADP(+)</name>
        <dbReference type="ChEBI" id="CHEBI:58349"/>
    </ligand>
</feature>
<keyword evidence="13" id="KW-1185">Reference proteome</keyword>
<keyword evidence="4 8" id="KW-0521">NADP</keyword>
<feature type="binding site" evidence="8">
    <location>
        <position position="250"/>
    </location>
    <ligand>
        <name>NADP(+)</name>
        <dbReference type="ChEBI" id="CHEBI:58349"/>
    </ligand>
</feature>
<dbReference type="InterPro" id="IPR041121">
    <property type="entry name" value="SDH_C"/>
</dbReference>
<dbReference type="CDD" id="cd01065">
    <property type="entry name" value="NAD_bind_Shikimate_DH"/>
    <property type="match status" value="1"/>
</dbReference>
<evidence type="ECO:0000313" key="13">
    <source>
        <dbReference type="Proteomes" id="UP000295122"/>
    </source>
</evidence>
<feature type="binding site" evidence="8">
    <location>
        <position position="111"/>
    </location>
    <ligand>
        <name>shikimate</name>
        <dbReference type="ChEBI" id="CHEBI:36208"/>
    </ligand>
</feature>
<dbReference type="GO" id="GO:0009073">
    <property type="term" value="P:aromatic amino acid family biosynthetic process"/>
    <property type="evidence" value="ECO:0007669"/>
    <property type="project" value="UniProtKB-KW"/>
</dbReference>
<dbReference type="Proteomes" id="UP000295122">
    <property type="component" value="Unassembled WGS sequence"/>
</dbReference>
<dbReference type="RefSeq" id="WP_133773878.1">
    <property type="nucleotide sequence ID" value="NZ_SNZR01000016.1"/>
</dbReference>
<dbReference type="InterPro" id="IPR036291">
    <property type="entry name" value="NAD(P)-bd_dom_sf"/>
</dbReference>
<comment type="similarity">
    <text evidence="8">Belongs to the shikimate dehydrogenase family.</text>
</comment>
<accession>A0A4V3DX34</accession>
<protein>
    <recommendedName>
        <fullName evidence="2 8">Shikimate dehydrogenase (NADP(+))</fullName>
        <shortName evidence="8">SDH</shortName>
        <ecNumber evidence="2 8">1.1.1.25</ecNumber>
    </recommendedName>
</protein>
<feature type="binding site" evidence="8">
    <location>
        <position position="229"/>
    </location>
    <ligand>
        <name>shikimate</name>
        <dbReference type="ChEBI" id="CHEBI:36208"/>
    </ligand>
</feature>
<keyword evidence="5 8" id="KW-0560">Oxidoreductase</keyword>
<dbReference type="Pfam" id="PF08501">
    <property type="entry name" value="Shikimate_dh_N"/>
    <property type="match status" value="1"/>
</dbReference>
<feature type="binding site" evidence="8">
    <location>
        <position position="257"/>
    </location>
    <ligand>
        <name>shikimate</name>
        <dbReference type="ChEBI" id="CHEBI:36208"/>
    </ligand>
</feature>
<keyword evidence="6 8" id="KW-0057">Aromatic amino acid biosynthesis</keyword>
<feature type="binding site" evidence="8">
    <location>
        <position position="227"/>
    </location>
    <ligand>
        <name>NADP(+)</name>
        <dbReference type="ChEBI" id="CHEBI:58349"/>
    </ligand>
</feature>
<dbReference type="InterPro" id="IPR013708">
    <property type="entry name" value="Shikimate_DH-bd_N"/>
</dbReference>
<dbReference type="GO" id="GO:0009423">
    <property type="term" value="P:chorismate biosynthetic process"/>
    <property type="evidence" value="ECO:0007669"/>
    <property type="project" value="UniProtKB-UniRule"/>
</dbReference>
<feature type="domain" description="SDH C-terminal" evidence="11">
    <location>
        <begin position="250"/>
        <end position="278"/>
    </location>
</feature>
<feature type="domain" description="Shikimate dehydrogenase substrate binding N-terminal" evidence="10">
    <location>
        <begin position="11"/>
        <end position="97"/>
    </location>
</feature>
<dbReference type="EMBL" id="SNZR01000016">
    <property type="protein sequence ID" value="TDR87179.1"/>
    <property type="molecule type" value="Genomic_DNA"/>
</dbReference>
<dbReference type="GO" id="GO:0050661">
    <property type="term" value="F:NADP binding"/>
    <property type="evidence" value="ECO:0007669"/>
    <property type="project" value="InterPro"/>
</dbReference>
<dbReference type="UniPathway" id="UPA00053">
    <property type="reaction ID" value="UER00087"/>
</dbReference>
<dbReference type="InterPro" id="IPR022893">
    <property type="entry name" value="Shikimate_DH_fam"/>
</dbReference>
<proteinExistence type="inferred from homology"/>
<feature type="domain" description="Quinate/shikimate 5-dehydrogenase/glutamyl-tRNA reductase" evidence="9">
    <location>
        <begin position="133"/>
        <end position="201"/>
    </location>
</feature>
<dbReference type="HAMAP" id="MF_00222">
    <property type="entry name" value="Shikimate_DH_AroE"/>
    <property type="match status" value="1"/>
</dbReference>
<evidence type="ECO:0000256" key="3">
    <source>
        <dbReference type="ARBA" id="ARBA00022605"/>
    </source>
</evidence>
<dbReference type="Gene3D" id="3.40.50.720">
    <property type="entry name" value="NAD(P)-binding Rossmann-like Domain"/>
    <property type="match status" value="1"/>
</dbReference>
<dbReference type="InterPro" id="IPR006151">
    <property type="entry name" value="Shikm_DH/Glu-tRNA_Rdtase"/>
</dbReference>
<gene>
    <name evidence="8" type="primary">aroE</name>
    <name evidence="12" type="ORF">EV668_4259</name>
</gene>
<dbReference type="EC" id="1.1.1.25" evidence="2 8"/>
<evidence type="ECO:0000256" key="5">
    <source>
        <dbReference type="ARBA" id="ARBA00023002"/>
    </source>
</evidence>
<dbReference type="AlphaFoldDB" id="A0A4V3DX34"/>
<comment type="catalytic activity">
    <reaction evidence="7 8">
        <text>shikimate + NADP(+) = 3-dehydroshikimate + NADPH + H(+)</text>
        <dbReference type="Rhea" id="RHEA:17737"/>
        <dbReference type="ChEBI" id="CHEBI:15378"/>
        <dbReference type="ChEBI" id="CHEBI:16630"/>
        <dbReference type="ChEBI" id="CHEBI:36208"/>
        <dbReference type="ChEBI" id="CHEBI:57783"/>
        <dbReference type="ChEBI" id="CHEBI:58349"/>
        <dbReference type="EC" id="1.1.1.25"/>
    </reaction>
</comment>
<dbReference type="GO" id="GO:0004764">
    <property type="term" value="F:shikimate 3-dehydrogenase (NADP+) activity"/>
    <property type="evidence" value="ECO:0007669"/>
    <property type="project" value="UniProtKB-UniRule"/>
</dbReference>
<dbReference type="Gene3D" id="3.40.50.10860">
    <property type="entry name" value="Leucine Dehydrogenase, chain A, domain 1"/>
    <property type="match status" value="1"/>
</dbReference>
<name>A0A4V3DX34_9HYPH</name>
<dbReference type="NCBIfam" id="NF001312">
    <property type="entry name" value="PRK00258.1-4"/>
    <property type="match status" value="1"/>
</dbReference>
<reference evidence="12 13" key="1">
    <citation type="submission" date="2019-03" db="EMBL/GenBank/DDBJ databases">
        <title>Genomic Encyclopedia of Type Strains, Phase IV (KMG-IV): sequencing the most valuable type-strain genomes for metagenomic binning, comparative biology and taxonomic classification.</title>
        <authorList>
            <person name="Goeker M."/>
        </authorList>
    </citation>
    <scope>NUCLEOTIDE SEQUENCE [LARGE SCALE GENOMIC DNA]</scope>
    <source>
        <strain evidence="12 13">DSM 25903</strain>
    </source>
</reference>
<comment type="function">
    <text evidence="8">Involved in the biosynthesis of the chorismate, which leads to the biosynthesis of aromatic amino acids. Catalyzes the reversible NADPH linked reduction of 3-dehydroshikimate (DHSA) to yield shikimate (SA).</text>
</comment>
<evidence type="ECO:0000256" key="1">
    <source>
        <dbReference type="ARBA" id="ARBA00004871"/>
    </source>
</evidence>
<dbReference type="OrthoDB" id="9792692at2"/>
<evidence type="ECO:0000256" key="7">
    <source>
        <dbReference type="ARBA" id="ARBA00049442"/>
    </source>
</evidence>
<dbReference type="GO" id="GO:0005829">
    <property type="term" value="C:cytosol"/>
    <property type="evidence" value="ECO:0007669"/>
    <property type="project" value="TreeGrafter"/>
</dbReference>
<evidence type="ECO:0000259" key="10">
    <source>
        <dbReference type="Pfam" id="PF08501"/>
    </source>
</evidence>
<feature type="binding site" evidence="8">
    <location>
        <begin position="19"/>
        <end position="21"/>
    </location>
    <ligand>
        <name>shikimate</name>
        <dbReference type="ChEBI" id="CHEBI:36208"/>
    </ligand>
</feature>
<dbReference type="NCBIfam" id="TIGR00507">
    <property type="entry name" value="aroE"/>
    <property type="match status" value="1"/>
</dbReference>
<dbReference type="Pfam" id="PF18317">
    <property type="entry name" value="SDH_C"/>
    <property type="match status" value="1"/>
</dbReference>
<dbReference type="Pfam" id="PF01488">
    <property type="entry name" value="Shikimate_DH"/>
    <property type="match status" value="1"/>
</dbReference>
<dbReference type="PANTHER" id="PTHR21089">
    <property type="entry name" value="SHIKIMATE DEHYDROGENASE"/>
    <property type="match status" value="1"/>
</dbReference>
<dbReference type="GO" id="GO:0019632">
    <property type="term" value="P:shikimate metabolic process"/>
    <property type="evidence" value="ECO:0007669"/>
    <property type="project" value="InterPro"/>
</dbReference>
<sequence length="288" mass="29882">MSEPSATKAFVIGHPIAHSRSPLIHGYWLAELGLPGSYERIDVAPEMLAEFIAGFASRGFVGGNVTVPHKEAVFALLSTGGHELSDEARRLGAVNTLVALPEGRLRGHNTDGAGFVASVDEAVGSGWENEAGTAIVLGAGGAARAIVGALLDRGLRRIVVANRTPAKAEGLRRFAPERIEVVASADLAAPMREAGLLVNTTTLGMKGQPALDLDLADLPERAIVADIVYVPAETPLLAAARARGLRRVGGLGMLLHQAVPGFEAWFGHRPAVTPALRAAIEADIGAGA</sequence>
<evidence type="ECO:0000256" key="6">
    <source>
        <dbReference type="ARBA" id="ARBA00023141"/>
    </source>
</evidence>
<feature type="binding site" evidence="8">
    <location>
        <position position="95"/>
    </location>
    <ligand>
        <name>shikimate</name>
        <dbReference type="ChEBI" id="CHEBI:36208"/>
    </ligand>
</feature>
<feature type="binding site" evidence="8">
    <location>
        <position position="86"/>
    </location>
    <ligand>
        <name>NADP(+)</name>
        <dbReference type="ChEBI" id="CHEBI:58349"/>
    </ligand>
</feature>
<keyword evidence="3 8" id="KW-0028">Amino-acid biosynthesis</keyword>
<feature type="active site" description="Proton acceptor" evidence="8">
    <location>
        <position position="70"/>
    </location>
</feature>
<evidence type="ECO:0000256" key="8">
    <source>
        <dbReference type="HAMAP-Rule" id="MF_00222"/>
    </source>
</evidence>
<dbReference type="SUPFAM" id="SSF51735">
    <property type="entry name" value="NAD(P)-binding Rossmann-fold domains"/>
    <property type="match status" value="1"/>
</dbReference>